<protein>
    <submittedName>
        <fullName evidence="1">Uncharacterized protein</fullName>
    </submittedName>
</protein>
<comment type="caution">
    <text evidence="1">The sequence shown here is derived from an EMBL/GenBank/DDBJ whole genome shotgun (WGS) entry which is preliminary data.</text>
</comment>
<organism evidence="1 2">
    <name type="scientific">Aspergillus tanneri</name>
    <dbReference type="NCBI Taxonomy" id="1220188"/>
    <lineage>
        <taxon>Eukaryota</taxon>
        <taxon>Fungi</taxon>
        <taxon>Dikarya</taxon>
        <taxon>Ascomycota</taxon>
        <taxon>Pezizomycotina</taxon>
        <taxon>Eurotiomycetes</taxon>
        <taxon>Eurotiomycetidae</taxon>
        <taxon>Eurotiales</taxon>
        <taxon>Aspergillaceae</taxon>
        <taxon>Aspergillus</taxon>
        <taxon>Aspergillus subgen. Circumdati</taxon>
    </lineage>
</organism>
<name>A0A4S3J304_9EURO</name>
<dbReference type="EMBL" id="SOSA01000866">
    <property type="protein sequence ID" value="THC88367.1"/>
    <property type="molecule type" value="Genomic_DNA"/>
</dbReference>
<evidence type="ECO:0000313" key="2">
    <source>
        <dbReference type="Proteomes" id="UP000308092"/>
    </source>
</evidence>
<accession>A0A4S3J304</accession>
<dbReference type="VEuPathDB" id="FungiDB:EYZ11_012189"/>
<sequence>MPDSELLLHRDRNSIRFDLRSAGDVVLYHLSSSDRELRDALMA</sequence>
<gene>
    <name evidence="1" type="ORF">EYZ11_012189</name>
</gene>
<dbReference type="Proteomes" id="UP000308092">
    <property type="component" value="Unassembled WGS sequence"/>
</dbReference>
<proteinExistence type="predicted"/>
<evidence type="ECO:0000313" key="1">
    <source>
        <dbReference type="EMBL" id="THC88367.1"/>
    </source>
</evidence>
<reference evidence="1 2" key="1">
    <citation type="submission" date="2019-03" db="EMBL/GenBank/DDBJ databases">
        <title>The genome sequence of a newly discovered highly antifungal drug resistant Aspergillus species, Aspergillus tanneri NIH 1004.</title>
        <authorList>
            <person name="Mounaud S."/>
            <person name="Singh I."/>
            <person name="Joardar V."/>
            <person name="Pakala S."/>
            <person name="Pakala S."/>
            <person name="Venepally P."/>
            <person name="Hoover J."/>
            <person name="Nierman W."/>
            <person name="Chung J."/>
            <person name="Losada L."/>
        </authorList>
    </citation>
    <scope>NUCLEOTIDE SEQUENCE [LARGE SCALE GENOMIC DNA]</scope>
    <source>
        <strain evidence="1 2">NIH1004</strain>
    </source>
</reference>
<keyword evidence="2" id="KW-1185">Reference proteome</keyword>
<dbReference type="AlphaFoldDB" id="A0A4S3J304"/>